<evidence type="ECO:0000256" key="5">
    <source>
        <dbReference type="SAM" id="MobiDB-lite"/>
    </source>
</evidence>
<evidence type="ECO:0000256" key="4">
    <source>
        <dbReference type="ARBA" id="ARBA00022552"/>
    </source>
</evidence>
<evidence type="ECO:0000256" key="3">
    <source>
        <dbReference type="ARBA" id="ARBA00017551"/>
    </source>
</evidence>
<evidence type="ECO:0000256" key="1">
    <source>
        <dbReference type="ARBA" id="ARBA00002210"/>
    </source>
</evidence>
<feature type="region of interest" description="Disordered" evidence="5">
    <location>
        <begin position="127"/>
        <end position="164"/>
    </location>
</feature>
<dbReference type="EMBL" id="JAWJWF010000004">
    <property type="protein sequence ID" value="KAK6633740.1"/>
    <property type="molecule type" value="Genomic_DNA"/>
</dbReference>
<name>A0ABR1B2L6_POLSC</name>
<reference evidence="6 7" key="1">
    <citation type="submission" date="2023-09" db="EMBL/GenBank/DDBJ databases">
        <title>Genomes of two closely related lineages of the louse Polyplax serrata with different host specificities.</title>
        <authorList>
            <person name="Martinu J."/>
            <person name="Tarabai H."/>
            <person name="Stefka J."/>
            <person name="Hypsa V."/>
        </authorList>
    </citation>
    <scope>NUCLEOTIDE SEQUENCE [LARGE SCALE GENOMIC DNA]</scope>
    <source>
        <strain evidence="6">98ZLc_SE</strain>
    </source>
</reference>
<proteinExistence type="inferred from homology"/>
<dbReference type="InterPro" id="IPR019398">
    <property type="entry name" value="Pre-rRNA_process_TSR2"/>
</dbReference>
<comment type="function">
    <text evidence="1">May be involved in 20S pre-rRNA processing.</text>
</comment>
<keyword evidence="4" id="KW-0698">rRNA processing</keyword>
<evidence type="ECO:0000313" key="7">
    <source>
        <dbReference type="Proteomes" id="UP001359485"/>
    </source>
</evidence>
<evidence type="ECO:0000313" key="6">
    <source>
        <dbReference type="EMBL" id="KAK6633740.1"/>
    </source>
</evidence>
<dbReference type="Proteomes" id="UP001359485">
    <property type="component" value="Unassembled WGS sequence"/>
</dbReference>
<accession>A0ABR1B2L6</accession>
<comment type="caution">
    <text evidence="6">The sequence shown here is derived from an EMBL/GenBank/DDBJ whole genome shotgun (WGS) entry which is preliminary data.</text>
</comment>
<dbReference type="Pfam" id="PF10273">
    <property type="entry name" value="WGG"/>
    <property type="match status" value="1"/>
</dbReference>
<protein>
    <recommendedName>
        <fullName evidence="3">Pre-rRNA-processing protein TSR2 homolog</fullName>
    </recommendedName>
</protein>
<gene>
    <name evidence="6" type="ORF">RUM44_004347</name>
</gene>
<sequence length="164" mass="18900">MEAAVFKGIVQNILNRWSGLKLSVEHQSGGRHSKEKALYLIDYINEVLFTNSKVETEDLEDLITEYMDTELQTILEDNSVQDVSKVILQLFLLFQSGKHDELQQELNKLPHCDLWLDITYSTPRKVAVNSETSSGSESESEEPNKGEMQEPMDCEWTQVSYKRR</sequence>
<organism evidence="6 7">
    <name type="scientific">Polyplax serrata</name>
    <name type="common">Common mouse louse</name>
    <dbReference type="NCBI Taxonomy" id="468196"/>
    <lineage>
        <taxon>Eukaryota</taxon>
        <taxon>Metazoa</taxon>
        <taxon>Ecdysozoa</taxon>
        <taxon>Arthropoda</taxon>
        <taxon>Hexapoda</taxon>
        <taxon>Insecta</taxon>
        <taxon>Pterygota</taxon>
        <taxon>Neoptera</taxon>
        <taxon>Paraneoptera</taxon>
        <taxon>Psocodea</taxon>
        <taxon>Troctomorpha</taxon>
        <taxon>Phthiraptera</taxon>
        <taxon>Anoplura</taxon>
        <taxon>Polyplacidae</taxon>
        <taxon>Polyplax</taxon>
    </lineage>
</organism>
<dbReference type="PANTHER" id="PTHR21250">
    <property type="entry name" value="PRE-RRNA-PROCESSING PROTEIN TSR2 HOMOLOG"/>
    <property type="match status" value="1"/>
</dbReference>
<keyword evidence="7" id="KW-1185">Reference proteome</keyword>
<evidence type="ECO:0000256" key="2">
    <source>
        <dbReference type="ARBA" id="ARBA00006524"/>
    </source>
</evidence>
<comment type="similarity">
    <text evidence="2">Belongs to the TSR2 family.</text>
</comment>